<feature type="transmembrane region" description="Helical" evidence="1">
    <location>
        <begin position="6"/>
        <end position="27"/>
    </location>
</feature>
<proteinExistence type="predicted"/>
<name>A0A4R9JVI2_9LEPT</name>
<evidence type="ECO:0000313" key="3">
    <source>
        <dbReference type="Proteomes" id="UP000297609"/>
    </source>
</evidence>
<organism evidence="2 3">
    <name type="scientific">Leptospira kemamanensis</name>
    <dbReference type="NCBI Taxonomy" id="2484942"/>
    <lineage>
        <taxon>Bacteria</taxon>
        <taxon>Pseudomonadati</taxon>
        <taxon>Spirochaetota</taxon>
        <taxon>Spirochaetia</taxon>
        <taxon>Leptospirales</taxon>
        <taxon>Leptospiraceae</taxon>
        <taxon>Leptospira</taxon>
    </lineage>
</organism>
<evidence type="ECO:0000313" key="2">
    <source>
        <dbReference type="EMBL" id="TGL56963.1"/>
    </source>
</evidence>
<reference evidence="2" key="1">
    <citation type="journal article" date="2019" name="PLoS Negl. Trop. Dis.">
        <title>Revisiting the worldwide diversity of Leptospira species in the environment.</title>
        <authorList>
            <person name="Vincent A.T."/>
            <person name="Schiettekatte O."/>
            <person name="Bourhy P."/>
            <person name="Veyrier F.J."/>
            <person name="Picardeau M."/>
        </authorList>
    </citation>
    <scope>NUCLEOTIDE SEQUENCE [LARGE SCALE GENOMIC DNA]</scope>
    <source>
        <strain evidence="2">201702454</strain>
    </source>
</reference>
<protein>
    <submittedName>
        <fullName evidence="2">Uncharacterized protein</fullName>
    </submittedName>
</protein>
<keyword evidence="1" id="KW-0472">Membrane</keyword>
<feature type="transmembrane region" description="Helical" evidence="1">
    <location>
        <begin position="87"/>
        <end position="107"/>
    </location>
</feature>
<keyword evidence="1" id="KW-1133">Transmembrane helix</keyword>
<dbReference type="AlphaFoldDB" id="A0A4R9JVI2"/>
<comment type="caution">
    <text evidence="2">The sequence shown here is derived from an EMBL/GenBank/DDBJ whole genome shotgun (WGS) entry which is preliminary data.</text>
</comment>
<dbReference type="Proteomes" id="UP000297609">
    <property type="component" value="Unassembled WGS sequence"/>
</dbReference>
<keyword evidence="1" id="KW-0812">Transmembrane</keyword>
<accession>A0A4R9JVI2</accession>
<feature type="transmembrane region" description="Helical" evidence="1">
    <location>
        <begin position="39"/>
        <end position="67"/>
    </location>
</feature>
<dbReference type="SUPFAM" id="SSF81442">
    <property type="entry name" value="Cytochrome c oxidase subunit I-like"/>
    <property type="match status" value="1"/>
</dbReference>
<dbReference type="Gene3D" id="1.20.210.10">
    <property type="entry name" value="Cytochrome c oxidase-like, subunit I domain"/>
    <property type="match status" value="1"/>
</dbReference>
<keyword evidence="3" id="KW-1185">Reference proteome</keyword>
<dbReference type="InterPro" id="IPR036927">
    <property type="entry name" value="Cyt_c_oxase-like_su1_sf"/>
</dbReference>
<dbReference type="OrthoDB" id="342435at2"/>
<sequence>MFPLPSVWFLRAAFVYLFVGTTLGGVLMSQKLLLWNEKIWILLPLHYSILIWGFLIQFIMGTAYWMFPKHLSEYPRGSTSQVWFLFFSYNLGFVCVLLSMILGNVLYLNTFGKLLMTMAVMLFIKLIWVRSISYNP</sequence>
<gene>
    <name evidence="2" type="ORF">EHQ59_00420</name>
</gene>
<feature type="transmembrane region" description="Helical" evidence="1">
    <location>
        <begin position="114"/>
        <end position="133"/>
    </location>
</feature>
<evidence type="ECO:0000256" key="1">
    <source>
        <dbReference type="SAM" id="Phobius"/>
    </source>
</evidence>
<dbReference type="EMBL" id="RQGG01000004">
    <property type="protein sequence ID" value="TGL56963.1"/>
    <property type="molecule type" value="Genomic_DNA"/>
</dbReference>